<dbReference type="Pfam" id="PF24883">
    <property type="entry name" value="NPHP3_N"/>
    <property type="match status" value="1"/>
</dbReference>
<feature type="repeat" description="ANK" evidence="2">
    <location>
        <begin position="731"/>
        <end position="760"/>
    </location>
</feature>
<dbReference type="Gene3D" id="1.25.40.20">
    <property type="entry name" value="Ankyrin repeat-containing domain"/>
    <property type="match status" value="1"/>
</dbReference>
<dbReference type="InterPro" id="IPR007111">
    <property type="entry name" value="NACHT_NTPase"/>
</dbReference>
<dbReference type="PANTHER" id="PTHR10039:SF16">
    <property type="entry name" value="GPI INOSITOL-DEACYLASE"/>
    <property type="match status" value="1"/>
</dbReference>
<organism evidence="5 6">
    <name type="scientific">Thelonectria olida</name>
    <dbReference type="NCBI Taxonomy" id="1576542"/>
    <lineage>
        <taxon>Eukaryota</taxon>
        <taxon>Fungi</taxon>
        <taxon>Dikarya</taxon>
        <taxon>Ascomycota</taxon>
        <taxon>Pezizomycotina</taxon>
        <taxon>Sordariomycetes</taxon>
        <taxon>Hypocreomycetidae</taxon>
        <taxon>Hypocreales</taxon>
        <taxon>Nectriaceae</taxon>
        <taxon>Thelonectria</taxon>
    </lineage>
</organism>
<evidence type="ECO:0000256" key="3">
    <source>
        <dbReference type="SAM" id="Coils"/>
    </source>
</evidence>
<keyword evidence="1" id="KW-0677">Repeat</keyword>
<keyword evidence="6" id="KW-1185">Reference proteome</keyword>
<dbReference type="Proteomes" id="UP000777438">
    <property type="component" value="Unassembled WGS sequence"/>
</dbReference>
<dbReference type="Gene3D" id="3.40.50.300">
    <property type="entry name" value="P-loop containing nucleotide triphosphate hydrolases"/>
    <property type="match status" value="1"/>
</dbReference>
<dbReference type="PROSITE" id="PS50297">
    <property type="entry name" value="ANK_REP_REGION"/>
    <property type="match status" value="7"/>
</dbReference>
<feature type="repeat" description="ANK" evidence="2">
    <location>
        <begin position="891"/>
        <end position="923"/>
    </location>
</feature>
<dbReference type="InterPro" id="IPR036770">
    <property type="entry name" value="Ankyrin_rpt-contain_sf"/>
</dbReference>
<feature type="repeat" description="ANK" evidence="2">
    <location>
        <begin position="792"/>
        <end position="824"/>
    </location>
</feature>
<feature type="repeat" description="ANK" evidence="2">
    <location>
        <begin position="924"/>
        <end position="956"/>
    </location>
</feature>
<feature type="repeat" description="ANK" evidence="2">
    <location>
        <begin position="759"/>
        <end position="791"/>
    </location>
</feature>
<dbReference type="Pfam" id="PF12796">
    <property type="entry name" value="Ank_2"/>
    <property type="match status" value="2"/>
</dbReference>
<dbReference type="EMBL" id="JAGPYM010000024">
    <property type="protein sequence ID" value="KAH6881080.1"/>
    <property type="molecule type" value="Genomic_DNA"/>
</dbReference>
<dbReference type="Pfam" id="PF00023">
    <property type="entry name" value="Ank"/>
    <property type="match status" value="2"/>
</dbReference>
<evidence type="ECO:0000313" key="6">
    <source>
        <dbReference type="Proteomes" id="UP000777438"/>
    </source>
</evidence>
<evidence type="ECO:0000256" key="1">
    <source>
        <dbReference type="ARBA" id="ARBA00022737"/>
    </source>
</evidence>
<accession>A0A9P9AI03</accession>
<proteinExistence type="predicted"/>
<gene>
    <name evidence="5" type="ORF">B0T10DRAFT_518795</name>
</gene>
<keyword evidence="2" id="KW-0040">ANK repeat</keyword>
<dbReference type="SUPFAM" id="SSF48403">
    <property type="entry name" value="Ankyrin repeat"/>
    <property type="match status" value="1"/>
</dbReference>
<feature type="coiled-coil region" evidence="3">
    <location>
        <begin position="39"/>
        <end position="100"/>
    </location>
</feature>
<dbReference type="AlphaFoldDB" id="A0A9P9AI03"/>
<comment type="caution">
    <text evidence="5">The sequence shown here is derived from an EMBL/GenBank/DDBJ whole genome shotgun (WGS) entry which is preliminary data.</text>
</comment>
<evidence type="ECO:0000313" key="5">
    <source>
        <dbReference type="EMBL" id="KAH6881080.1"/>
    </source>
</evidence>
<evidence type="ECO:0000256" key="2">
    <source>
        <dbReference type="PROSITE-ProRule" id="PRU00023"/>
    </source>
</evidence>
<dbReference type="SUPFAM" id="SSF52540">
    <property type="entry name" value="P-loop containing nucleoside triphosphate hydrolases"/>
    <property type="match status" value="1"/>
</dbReference>
<feature type="domain" description="NACHT" evidence="4">
    <location>
        <begin position="220"/>
        <end position="364"/>
    </location>
</feature>
<evidence type="ECO:0000259" key="4">
    <source>
        <dbReference type="PROSITE" id="PS50837"/>
    </source>
</evidence>
<keyword evidence="3" id="KW-0175">Coiled coil</keyword>
<dbReference type="SMART" id="SM00248">
    <property type="entry name" value="ANK"/>
    <property type="match status" value="7"/>
</dbReference>
<feature type="repeat" description="ANK" evidence="2">
    <location>
        <begin position="861"/>
        <end position="890"/>
    </location>
</feature>
<dbReference type="OrthoDB" id="194358at2759"/>
<dbReference type="Pfam" id="PF22939">
    <property type="entry name" value="WHD_GPIID"/>
    <property type="match status" value="1"/>
</dbReference>
<feature type="repeat" description="ANK" evidence="2">
    <location>
        <begin position="825"/>
        <end position="857"/>
    </location>
</feature>
<dbReference type="PROSITE" id="PS50837">
    <property type="entry name" value="NACHT"/>
    <property type="match status" value="1"/>
</dbReference>
<dbReference type="InterPro" id="IPR056884">
    <property type="entry name" value="NPHP3-like_N"/>
</dbReference>
<dbReference type="InterPro" id="IPR002110">
    <property type="entry name" value="Ankyrin_rpt"/>
</dbReference>
<dbReference type="PROSITE" id="PS50088">
    <property type="entry name" value="ANK_REPEAT"/>
    <property type="match status" value="7"/>
</dbReference>
<reference evidence="5 6" key="1">
    <citation type="journal article" date="2021" name="Nat. Commun.">
        <title>Genetic determinants of endophytism in the Arabidopsis root mycobiome.</title>
        <authorList>
            <person name="Mesny F."/>
            <person name="Miyauchi S."/>
            <person name="Thiergart T."/>
            <person name="Pickel B."/>
            <person name="Atanasova L."/>
            <person name="Karlsson M."/>
            <person name="Huettel B."/>
            <person name="Barry K.W."/>
            <person name="Haridas S."/>
            <person name="Chen C."/>
            <person name="Bauer D."/>
            <person name="Andreopoulos W."/>
            <person name="Pangilinan J."/>
            <person name="LaButti K."/>
            <person name="Riley R."/>
            <person name="Lipzen A."/>
            <person name="Clum A."/>
            <person name="Drula E."/>
            <person name="Henrissat B."/>
            <person name="Kohler A."/>
            <person name="Grigoriev I.V."/>
            <person name="Martin F.M."/>
            <person name="Hacquard S."/>
        </authorList>
    </citation>
    <scope>NUCLEOTIDE SEQUENCE [LARGE SCALE GENOMIC DNA]</scope>
    <source>
        <strain evidence="5 6">MPI-CAGE-CH-0241</strain>
    </source>
</reference>
<protein>
    <recommendedName>
        <fullName evidence="4">NACHT domain-containing protein</fullName>
    </recommendedName>
</protein>
<dbReference type="PANTHER" id="PTHR10039">
    <property type="entry name" value="AMELOGENIN"/>
    <property type="match status" value="1"/>
</dbReference>
<dbReference type="InterPro" id="IPR054471">
    <property type="entry name" value="GPIID_WHD"/>
</dbReference>
<name>A0A9P9AI03_9HYPO</name>
<sequence>MADPPSVAGSAVGVISLGITVARGLFDHYAAFQGQKSDVVHTTKKLSRLLELLESLRQQLERRESQADDRGILTSMESCMEDCKELIRDLEAELNKFNQAPHQGTMAGLRAAGRRIAYPFRQSTLQKLDEDVDDFVSCLSLAMQLQQQSDICRVQDDIEDTKALLDLARATQVSLGIREWLKAPDATIGFNEAIKKKHPGTGLWFVKGPAFTTWLEKPGSFLWLVGFAGCGKSVLCSTAIQFAFRHRRANPRIGIAFFFFTFNDQSKQDASAMLRALVLQLSSQLDDNRTFSSWLYNSCCNGSPPDPALMYCLHQLVRAFKDVYIVLDALDESPRDKHRGAMLQYLVELRAWSEPGLHLIVSSRDEVDIREELGALPEETIMMKNDSVDRDIASFISEHLHNNRRLRKWDEHHARIETALTTRAQGVFRWVECQFKALASCPQSEDLLEQLLDSLPQTLDETYERMLSNIPSTSRDYARQMLTLLCCARRPLTVAELVDGIAVQLGDTPKFNPKRKLKNINAIQEVCPGFTELDVDPNTSKATVRIAHFSVWEYLESERIRYSKDAVFFSVRQQYADAQMACICLTVLLEPGLVTSASALLQQNNFALTRYAARYWPDHFRDGVEDPPTDVQALKLFKSKEGLFENWVTTWNFDDYAGEAPLGKIPAPLYYASLLGLDSIVPRLLDDTTLAALPPTGDRCYGNSLRRASFGIQLLLEKSADVRAEGRCYGSALQAASAGGHDKIVQLLLEKGADVNAGKYGSALQAAAARGHDKIVQLLLEKGADVNMEGGHYGSALQAASAGGHDKIVQLLLEKGADVNAEGGQYGSALQAASAEGHDKIVQLLLEKGAGVNAEGRCYGSALQAASFRGHNKIVQLLLEKGADVNAKGGEYGSALQAASYGGHDKIVQLLLEKGADVNAEGGQYGSALQAASAGGHDKIVQLLLEKGADVNAEGGEYGIALQQHHPMDSLTVHWI</sequence>
<dbReference type="InterPro" id="IPR027417">
    <property type="entry name" value="P-loop_NTPase"/>
</dbReference>